<dbReference type="PANTHER" id="PTHR40469">
    <property type="entry name" value="SECRETED GLYCOSYL HYDROLASE"/>
    <property type="match status" value="1"/>
</dbReference>
<evidence type="ECO:0000313" key="3">
    <source>
        <dbReference type="Proteomes" id="UP001550850"/>
    </source>
</evidence>
<evidence type="ECO:0000313" key="2">
    <source>
        <dbReference type="EMBL" id="MEU3554856.1"/>
    </source>
</evidence>
<dbReference type="Pfam" id="PF06283">
    <property type="entry name" value="ThuA"/>
    <property type="match status" value="1"/>
</dbReference>
<reference evidence="2 3" key="1">
    <citation type="submission" date="2024-06" db="EMBL/GenBank/DDBJ databases">
        <title>The Natural Products Discovery Center: Release of the First 8490 Sequenced Strains for Exploring Actinobacteria Biosynthetic Diversity.</title>
        <authorList>
            <person name="Kalkreuter E."/>
            <person name="Kautsar S.A."/>
            <person name="Yang D."/>
            <person name="Bader C.D."/>
            <person name="Teijaro C.N."/>
            <person name="Fluegel L."/>
            <person name="Davis C.M."/>
            <person name="Simpson J.R."/>
            <person name="Lauterbach L."/>
            <person name="Steele A.D."/>
            <person name="Gui C."/>
            <person name="Meng S."/>
            <person name="Li G."/>
            <person name="Viehrig K."/>
            <person name="Ye F."/>
            <person name="Su P."/>
            <person name="Kiefer A.F."/>
            <person name="Nichols A."/>
            <person name="Cepeda A.J."/>
            <person name="Yan W."/>
            <person name="Fan B."/>
            <person name="Jiang Y."/>
            <person name="Adhikari A."/>
            <person name="Zheng C.-J."/>
            <person name="Schuster L."/>
            <person name="Cowan T.M."/>
            <person name="Smanski M.J."/>
            <person name="Chevrette M.G."/>
            <person name="De Carvalho L.P.S."/>
            <person name="Shen B."/>
        </authorList>
    </citation>
    <scope>NUCLEOTIDE SEQUENCE [LARGE SCALE GENOMIC DNA]</scope>
    <source>
        <strain evidence="2 3">NPDC038104</strain>
    </source>
</reference>
<dbReference type="InterPro" id="IPR029010">
    <property type="entry name" value="ThuA-like"/>
</dbReference>
<comment type="caution">
    <text evidence="2">The sequence shown here is derived from an EMBL/GenBank/DDBJ whole genome shotgun (WGS) entry which is preliminary data.</text>
</comment>
<keyword evidence="3" id="KW-1185">Reference proteome</keyword>
<dbReference type="Proteomes" id="UP001550850">
    <property type="component" value="Unassembled WGS sequence"/>
</dbReference>
<dbReference type="Gene3D" id="3.40.50.880">
    <property type="match status" value="1"/>
</dbReference>
<feature type="domain" description="ThuA-like" evidence="1">
    <location>
        <begin position="4"/>
        <end position="204"/>
    </location>
</feature>
<name>A0ABV2YH58_9ACTN</name>
<protein>
    <submittedName>
        <fullName evidence="2">ThuA domain-containing protein</fullName>
    </submittedName>
</protein>
<evidence type="ECO:0000259" key="1">
    <source>
        <dbReference type="Pfam" id="PF06283"/>
    </source>
</evidence>
<dbReference type="InterPro" id="IPR029062">
    <property type="entry name" value="Class_I_gatase-like"/>
</dbReference>
<sequence>MTRRLLVHTRTTDYRHDSIPAALAAVGGLDGFTVDATEDPAALEGDLTPYAAVVFLCTSGDILTDAGRAALAAAVESGTGFAGLHSAACTEENWPWYTGELQRSRFAGHPPFGTGVVLVEDHAHPATAHLPAEWTWSDEWYDFDPVPDPAEVAVLLRGGEDRHPLAWHHRQGRGRVFFTALGHDSAAYADPAFLAHLRGGLEWVCEGRR</sequence>
<accession>A0ABV2YH58</accession>
<gene>
    <name evidence="2" type="ORF">AB0E65_11645</name>
</gene>
<organism evidence="2 3">
    <name type="scientific">Streptomyces fragilis</name>
    <dbReference type="NCBI Taxonomy" id="67301"/>
    <lineage>
        <taxon>Bacteria</taxon>
        <taxon>Bacillati</taxon>
        <taxon>Actinomycetota</taxon>
        <taxon>Actinomycetes</taxon>
        <taxon>Kitasatosporales</taxon>
        <taxon>Streptomycetaceae</taxon>
        <taxon>Streptomyces</taxon>
    </lineage>
</organism>
<proteinExistence type="predicted"/>
<dbReference type="SUPFAM" id="SSF52317">
    <property type="entry name" value="Class I glutamine amidotransferase-like"/>
    <property type="match status" value="1"/>
</dbReference>
<dbReference type="EMBL" id="JBEZUR010000013">
    <property type="protein sequence ID" value="MEU3554856.1"/>
    <property type="molecule type" value="Genomic_DNA"/>
</dbReference>
<dbReference type="RefSeq" id="WP_108952470.1">
    <property type="nucleotide sequence ID" value="NZ_BEVZ01000002.1"/>
</dbReference>
<dbReference type="PANTHER" id="PTHR40469:SF2">
    <property type="entry name" value="GALACTOSE-BINDING DOMAIN-LIKE SUPERFAMILY PROTEIN"/>
    <property type="match status" value="1"/>
</dbReference>